<dbReference type="GO" id="GO:0030163">
    <property type="term" value="P:protein catabolic process"/>
    <property type="evidence" value="ECO:0007669"/>
    <property type="project" value="InterPro"/>
</dbReference>
<dbReference type="GO" id="GO:0005737">
    <property type="term" value="C:cytoplasm"/>
    <property type="evidence" value="ECO:0007669"/>
    <property type="project" value="TreeGrafter"/>
</dbReference>
<organism evidence="4 5">
    <name type="scientific">Halarcobacter bivalviorum</name>
    <dbReference type="NCBI Taxonomy" id="663364"/>
    <lineage>
        <taxon>Bacteria</taxon>
        <taxon>Pseudomonadati</taxon>
        <taxon>Campylobacterota</taxon>
        <taxon>Epsilonproteobacteria</taxon>
        <taxon>Campylobacterales</taxon>
        <taxon>Arcobacteraceae</taxon>
        <taxon>Halarcobacter</taxon>
    </lineage>
</organism>
<dbReference type="InterPro" id="IPR004616">
    <property type="entry name" value="Leu/Phe-tRNA_Trfase"/>
</dbReference>
<dbReference type="Gene3D" id="3.40.630.70">
    <property type="entry name" value="Leucyl/phenylalanyl-tRNA-protein transferase, C-terminal domain"/>
    <property type="match status" value="1"/>
</dbReference>
<sequence>MTLEDLQDEEILNNHIYSNMKENYYWSDDLSCEFYVEAAKKGFITTSMYHNNQFVLLPEIQFDYAVLDFNDIKVSKKVKKLIQENNYILDISQNFEKVLEQINAYHPNSWLTEEYCNILNNIKINSSLYQNFNLISIELYEKNDKKLISGEIGYQIGSIYTSLSGFTTKNKKYNNWGKLQLVLLNNYLKTNGFKMWNLGHPQLQYKVDLGAKIYNRKEFLELWNKNK</sequence>
<dbReference type="InterPro" id="IPR016181">
    <property type="entry name" value="Acyl_CoA_acyltransferase"/>
</dbReference>
<dbReference type="Proteomes" id="UP000253850">
    <property type="component" value="Chromosome"/>
</dbReference>
<accession>A0AB33GUF9</accession>
<dbReference type="PANTHER" id="PTHR30098:SF2">
    <property type="entry name" value="LEUCYL_PHENYLALANYL-TRNA--PROTEIN TRANSFERASE"/>
    <property type="match status" value="1"/>
</dbReference>
<keyword evidence="3" id="KW-0012">Acyltransferase</keyword>
<dbReference type="InterPro" id="IPR042203">
    <property type="entry name" value="Leu/Phe-tRNA_Trfase_C"/>
</dbReference>
<proteinExistence type="predicted"/>
<evidence type="ECO:0000256" key="3">
    <source>
        <dbReference type="ARBA" id="ARBA00023315"/>
    </source>
</evidence>
<dbReference type="GO" id="GO:0008914">
    <property type="term" value="F:leucyl-tRNA--protein transferase activity"/>
    <property type="evidence" value="ECO:0007669"/>
    <property type="project" value="InterPro"/>
</dbReference>
<keyword evidence="1" id="KW-0963">Cytoplasm</keyword>
<dbReference type="SUPFAM" id="SSF55729">
    <property type="entry name" value="Acyl-CoA N-acyltransferases (Nat)"/>
    <property type="match status" value="1"/>
</dbReference>
<dbReference type="KEGG" id="hbv:ABIV_1468"/>
<gene>
    <name evidence="4" type="ORF">ABIV_1468</name>
</gene>
<evidence type="ECO:0000313" key="4">
    <source>
        <dbReference type="EMBL" id="AXH12463.1"/>
    </source>
</evidence>
<keyword evidence="2 4" id="KW-0808">Transferase</keyword>
<reference evidence="4 5" key="1">
    <citation type="submission" date="2018-07" db="EMBL/GenBank/DDBJ databases">
        <title>Complete genome of the Arcobacter bivalviorum type strain LMG 26154.</title>
        <authorList>
            <person name="Miller W.G."/>
            <person name="Yee E."/>
            <person name="Bono J.L."/>
        </authorList>
    </citation>
    <scope>NUCLEOTIDE SEQUENCE [LARGE SCALE GENOMIC DNA]</scope>
    <source>
        <strain evidence="4 5">LMG 26154</strain>
    </source>
</reference>
<dbReference type="Pfam" id="PF03588">
    <property type="entry name" value="Leu_Phe_trans"/>
    <property type="match status" value="1"/>
</dbReference>
<dbReference type="AlphaFoldDB" id="A0AB33GUF9"/>
<evidence type="ECO:0000256" key="1">
    <source>
        <dbReference type="ARBA" id="ARBA00022490"/>
    </source>
</evidence>
<name>A0AB33GUF9_9BACT</name>
<protein>
    <submittedName>
        <fullName evidence="4">Leucyl, phenylalanyl-tRNA-protein transferase</fullName>
    </submittedName>
</protein>
<dbReference type="PANTHER" id="PTHR30098">
    <property type="entry name" value="LEUCYL/PHENYLALANYL-TRNA--PROTEIN TRANSFERASE"/>
    <property type="match status" value="1"/>
</dbReference>
<evidence type="ECO:0000313" key="5">
    <source>
        <dbReference type="Proteomes" id="UP000253850"/>
    </source>
</evidence>
<dbReference type="EMBL" id="CP031217">
    <property type="protein sequence ID" value="AXH12463.1"/>
    <property type="molecule type" value="Genomic_DNA"/>
</dbReference>
<evidence type="ECO:0000256" key="2">
    <source>
        <dbReference type="ARBA" id="ARBA00022679"/>
    </source>
</evidence>
<dbReference type="RefSeq" id="WP_228254272.1">
    <property type="nucleotide sequence ID" value="NZ_CP031217.1"/>
</dbReference>